<keyword evidence="3" id="KW-0479">Metal-binding</keyword>
<keyword evidence="7 10" id="KW-0496">Mitochondrion</keyword>
<evidence type="ECO:0000256" key="5">
    <source>
        <dbReference type="ARBA" id="ARBA00022927"/>
    </source>
</evidence>
<gene>
    <name evidence="12" type="ORF">CINCED_3A013960</name>
</gene>
<protein>
    <recommendedName>
        <fullName evidence="10">Mitochondrial import inner membrane translocase subunit</fullName>
    </recommendedName>
</protein>
<sequence length="85" mass="9598">MEGSKMSQDELVEKLKQQVALENIELLLTKMSRLCFNKCVTKPGGSLDSTEQKCVSMCMDRYLETVTLVSKSFGERLMAEAQNMN</sequence>
<feature type="domain" description="Tim10-like" evidence="11">
    <location>
        <begin position="14"/>
        <end position="74"/>
    </location>
</feature>
<dbReference type="Proteomes" id="UP000325440">
    <property type="component" value="Unassembled WGS sequence"/>
</dbReference>
<keyword evidence="8 10" id="KW-1015">Disulfide bond</keyword>
<organism evidence="12 13">
    <name type="scientific">Cinara cedri</name>
    <dbReference type="NCBI Taxonomy" id="506608"/>
    <lineage>
        <taxon>Eukaryota</taxon>
        <taxon>Metazoa</taxon>
        <taxon>Ecdysozoa</taxon>
        <taxon>Arthropoda</taxon>
        <taxon>Hexapoda</taxon>
        <taxon>Insecta</taxon>
        <taxon>Pterygota</taxon>
        <taxon>Neoptera</taxon>
        <taxon>Paraneoptera</taxon>
        <taxon>Hemiptera</taxon>
        <taxon>Sternorrhyncha</taxon>
        <taxon>Aphidomorpha</taxon>
        <taxon>Aphidoidea</taxon>
        <taxon>Aphididae</taxon>
        <taxon>Lachninae</taxon>
        <taxon>Cinara</taxon>
    </lineage>
</organism>
<dbReference type="AlphaFoldDB" id="A0A5E4N0D1"/>
<dbReference type="SUPFAM" id="SSF144122">
    <property type="entry name" value="Tim10-like"/>
    <property type="match status" value="1"/>
</dbReference>
<keyword evidence="10" id="KW-0472">Membrane</keyword>
<dbReference type="GO" id="GO:0042719">
    <property type="term" value="C:mitochondrial intermembrane space chaperone complex"/>
    <property type="evidence" value="ECO:0007669"/>
    <property type="project" value="UniProtKB-ARBA"/>
</dbReference>
<evidence type="ECO:0000256" key="6">
    <source>
        <dbReference type="ARBA" id="ARBA00023010"/>
    </source>
</evidence>
<dbReference type="Pfam" id="PF02953">
    <property type="entry name" value="zf-Tim10_DDP"/>
    <property type="match status" value="1"/>
</dbReference>
<evidence type="ECO:0000256" key="2">
    <source>
        <dbReference type="ARBA" id="ARBA00022448"/>
    </source>
</evidence>
<evidence type="ECO:0000256" key="8">
    <source>
        <dbReference type="ARBA" id="ARBA00023157"/>
    </source>
</evidence>
<keyword evidence="9 10" id="KW-0143">Chaperone</keyword>
<comment type="domain">
    <text evidence="10">The twin CX3C motif contains 4 conserved Cys residues that form 2 disulfide bonds in the mitochondrial intermembrane space.</text>
</comment>
<evidence type="ECO:0000256" key="7">
    <source>
        <dbReference type="ARBA" id="ARBA00023128"/>
    </source>
</evidence>
<keyword evidence="5 10" id="KW-0653">Protein transport</keyword>
<name>A0A5E4N0D1_9HEMI</name>
<reference evidence="12 13" key="1">
    <citation type="submission" date="2019-08" db="EMBL/GenBank/DDBJ databases">
        <authorList>
            <person name="Alioto T."/>
            <person name="Alioto T."/>
            <person name="Gomez Garrido J."/>
        </authorList>
    </citation>
    <scope>NUCLEOTIDE SEQUENCE [LARGE SCALE GENOMIC DNA]</scope>
</reference>
<evidence type="ECO:0000259" key="11">
    <source>
        <dbReference type="Pfam" id="PF02953"/>
    </source>
</evidence>
<comment type="function">
    <text evidence="10">Mitochondrial intermembrane chaperone that participates in the import and insertion of some multi-pass transmembrane proteins into the mitochondrial inner membrane. Also required for the transfer of beta-barrel precursors from the TOM complex to the sorting and assembly machinery (SAM complex) of the outer membrane. Acts as a chaperone-like protein that protects the hydrophobic precursors from aggregation and guide them through the mitochondrial intermembrane space.</text>
</comment>
<dbReference type="FunFam" id="1.10.287.810:FF:000001">
    <property type="entry name" value="mitochondrial import inner membrane translocase subunit TIM13"/>
    <property type="match status" value="1"/>
</dbReference>
<keyword evidence="4" id="KW-0862">Zinc</keyword>
<dbReference type="InterPro" id="IPR004217">
    <property type="entry name" value="Tim10-like"/>
</dbReference>
<accession>A0A5E4N0D1</accession>
<keyword evidence="13" id="KW-1185">Reference proteome</keyword>
<dbReference type="EMBL" id="CABPRJ010001430">
    <property type="protein sequence ID" value="VVC36036.1"/>
    <property type="molecule type" value="Genomic_DNA"/>
</dbReference>
<dbReference type="GO" id="GO:0046872">
    <property type="term" value="F:metal ion binding"/>
    <property type="evidence" value="ECO:0007669"/>
    <property type="project" value="UniProtKB-KW"/>
</dbReference>
<keyword evidence="10" id="KW-0999">Mitochondrion inner membrane</keyword>
<dbReference type="GO" id="GO:0045039">
    <property type="term" value="P:protein insertion into mitochondrial inner membrane"/>
    <property type="evidence" value="ECO:0007669"/>
    <property type="project" value="UniProtKB-ARBA"/>
</dbReference>
<keyword evidence="2 10" id="KW-0813">Transport</keyword>
<dbReference type="InterPro" id="IPR035427">
    <property type="entry name" value="Tim10-like_dom_sf"/>
</dbReference>
<evidence type="ECO:0000313" key="12">
    <source>
        <dbReference type="EMBL" id="VVC36036.1"/>
    </source>
</evidence>
<comment type="subcellular location">
    <subcellularLocation>
        <location evidence="10">Mitochondrion inner membrane</location>
        <topology evidence="10">Peripheral membrane protein</topology>
        <orientation evidence="10">Intermembrane side</orientation>
    </subcellularLocation>
</comment>
<comment type="subunit">
    <text evidence="10">Heterohexamer.</text>
</comment>
<evidence type="ECO:0000256" key="10">
    <source>
        <dbReference type="RuleBase" id="RU367043"/>
    </source>
</evidence>
<dbReference type="OrthoDB" id="7813104at2759"/>
<evidence type="ECO:0000313" key="13">
    <source>
        <dbReference type="Proteomes" id="UP000325440"/>
    </source>
</evidence>
<evidence type="ECO:0000256" key="9">
    <source>
        <dbReference type="ARBA" id="ARBA00023186"/>
    </source>
</evidence>
<dbReference type="GO" id="GO:0015031">
    <property type="term" value="P:protein transport"/>
    <property type="evidence" value="ECO:0007669"/>
    <property type="project" value="UniProtKB-KW"/>
</dbReference>
<evidence type="ECO:0000256" key="3">
    <source>
        <dbReference type="ARBA" id="ARBA00022723"/>
    </source>
</evidence>
<evidence type="ECO:0000256" key="4">
    <source>
        <dbReference type="ARBA" id="ARBA00022833"/>
    </source>
</evidence>
<dbReference type="Gene3D" id="1.10.287.810">
    <property type="entry name" value="Mitochondrial import inner membrane translocase subunit tim13 like domains"/>
    <property type="match status" value="1"/>
</dbReference>
<evidence type="ECO:0000256" key="1">
    <source>
        <dbReference type="ARBA" id="ARBA00006720"/>
    </source>
</evidence>
<proteinExistence type="inferred from homology"/>
<comment type="similarity">
    <text evidence="1 10">Belongs to the small Tim family.</text>
</comment>
<keyword evidence="6 10" id="KW-0811">Translocation</keyword>
<dbReference type="GO" id="GO:0005743">
    <property type="term" value="C:mitochondrial inner membrane"/>
    <property type="evidence" value="ECO:0007669"/>
    <property type="project" value="UniProtKB-SubCell"/>
</dbReference>